<dbReference type="InterPro" id="IPR050327">
    <property type="entry name" value="Proton-linked_MCT"/>
</dbReference>
<dbReference type="InterPro" id="IPR011701">
    <property type="entry name" value="MFS"/>
</dbReference>
<feature type="transmembrane region" description="Helical" evidence="3">
    <location>
        <begin position="79"/>
        <end position="98"/>
    </location>
</feature>
<proteinExistence type="inferred from homology"/>
<name>A0A8H7RVW3_9FUNG</name>
<feature type="transmembrane region" description="Helical" evidence="3">
    <location>
        <begin position="110"/>
        <end position="131"/>
    </location>
</feature>
<dbReference type="EMBL" id="JAEPRB010000244">
    <property type="protein sequence ID" value="KAG2218222.1"/>
    <property type="molecule type" value="Genomic_DNA"/>
</dbReference>
<dbReference type="InterPro" id="IPR020846">
    <property type="entry name" value="MFS_dom"/>
</dbReference>
<evidence type="ECO:0000256" key="2">
    <source>
        <dbReference type="ARBA" id="ARBA00006727"/>
    </source>
</evidence>
<dbReference type="SUPFAM" id="SSF103473">
    <property type="entry name" value="MFS general substrate transporter"/>
    <property type="match status" value="1"/>
</dbReference>
<dbReference type="AlphaFoldDB" id="A0A8H7RVW3"/>
<keyword evidence="3" id="KW-0812">Transmembrane</keyword>
<evidence type="ECO:0000313" key="6">
    <source>
        <dbReference type="Proteomes" id="UP000646827"/>
    </source>
</evidence>
<evidence type="ECO:0000259" key="4">
    <source>
        <dbReference type="PROSITE" id="PS50850"/>
    </source>
</evidence>
<dbReference type="Proteomes" id="UP000646827">
    <property type="component" value="Unassembled WGS sequence"/>
</dbReference>
<dbReference type="GO" id="GO:0016020">
    <property type="term" value="C:membrane"/>
    <property type="evidence" value="ECO:0007669"/>
    <property type="project" value="UniProtKB-SubCell"/>
</dbReference>
<reference evidence="5 6" key="1">
    <citation type="submission" date="2020-12" db="EMBL/GenBank/DDBJ databases">
        <title>Metabolic potential, ecology and presence of endohyphal bacteria is reflected in genomic diversity of Mucoromycotina.</title>
        <authorList>
            <person name="Muszewska A."/>
            <person name="Okrasinska A."/>
            <person name="Steczkiewicz K."/>
            <person name="Drgas O."/>
            <person name="Orlowska M."/>
            <person name="Perlinska-Lenart U."/>
            <person name="Aleksandrzak-Piekarczyk T."/>
            <person name="Szatraj K."/>
            <person name="Zielenkiewicz U."/>
            <person name="Pilsyk S."/>
            <person name="Malc E."/>
            <person name="Mieczkowski P."/>
            <person name="Kruszewska J.S."/>
            <person name="Biernat P."/>
            <person name="Pawlowska J."/>
        </authorList>
    </citation>
    <scope>NUCLEOTIDE SEQUENCE [LARGE SCALE GENOMIC DNA]</scope>
    <source>
        <strain evidence="5 6">CBS 142.35</strain>
    </source>
</reference>
<dbReference type="Gene3D" id="1.20.1250.20">
    <property type="entry name" value="MFS general substrate transporter like domains"/>
    <property type="match status" value="2"/>
</dbReference>
<feature type="transmembrane region" description="Helical" evidence="3">
    <location>
        <begin position="351"/>
        <end position="372"/>
    </location>
</feature>
<dbReference type="PANTHER" id="PTHR11360:SF284">
    <property type="entry name" value="EG:103B4.3 PROTEIN-RELATED"/>
    <property type="match status" value="1"/>
</dbReference>
<feature type="transmembrane region" description="Helical" evidence="3">
    <location>
        <begin position="194"/>
        <end position="218"/>
    </location>
</feature>
<keyword evidence="3" id="KW-1133">Transmembrane helix</keyword>
<comment type="caution">
    <text evidence="5">The sequence shown here is derived from an EMBL/GenBank/DDBJ whole genome shotgun (WGS) entry which is preliminary data.</text>
</comment>
<feature type="transmembrane region" description="Helical" evidence="3">
    <location>
        <begin position="284"/>
        <end position="307"/>
    </location>
</feature>
<feature type="domain" description="Major facilitator superfamily (MFS) profile" evidence="4">
    <location>
        <begin position="1"/>
        <end position="375"/>
    </location>
</feature>
<sequence length="382" mass="41011">VFQAYLDENVFGEKGKQVPNAGLQLSFVGTLGLCFEHSMAPLSEVIRSTRGAKTVLFVGTILIFGGLTVASFAKEIWHLYLSQSILFGTGTSFLFSTIQTVIPHYFPRNPGLVLGGIASGASVGSLLIPLLATMINDKLGIQWTYRILGCANLIIDILACMIIKDHSHNTNIRSEEKSSKSTMIRLDVFKNKNYCIWCLSAFIQVAAYFIPLFIIPSYAAYTGLSDSKGASLVSIISAAAFVGRISAGFIADRIGPVNISIIFTSIAGLSCLVIWPFSFTYSTLIGFAVVFGLTSGAYYSLGSPIAASILKTEQFSSGVTITLLIVGISVFGPSLASAIDTAGVSDEPYFTFKMFTGTVTIISAVITIWLKFSMKHSILAKV</sequence>
<dbReference type="PROSITE" id="PS50850">
    <property type="entry name" value="MFS"/>
    <property type="match status" value="1"/>
</dbReference>
<keyword evidence="6" id="KW-1185">Reference proteome</keyword>
<accession>A0A8H7RVW3</accession>
<comment type="subcellular location">
    <subcellularLocation>
        <location evidence="1">Membrane</location>
        <topology evidence="1">Multi-pass membrane protein</topology>
    </subcellularLocation>
</comment>
<dbReference type="OrthoDB" id="6499973at2759"/>
<evidence type="ECO:0000256" key="3">
    <source>
        <dbReference type="SAM" id="Phobius"/>
    </source>
</evidence>
<organism evidence="5 6">
    <name type="scientific">Circinella minor</name>
    <dbReference type="NCBI Taxonomy" id="1195481"/>
    <lineage>
        <taxon>Eukaryota</taxon>
        <taxon>Fungi</taxon>
        <taxon>Fungi incertae sedis</taxon>
        <taxon>Mucoromycota</taxon>
        <taxon>Mucoromycotina</taxon>
        <taxon>Mucoromycetes</taxon>
        <taxon>Mucorales</taxon>
        <taxon>Lichtheimiaceae</taxon>
        <taxon>Circinella</taxon>
    </lineage>
</organism>
<dbReference type="Pfam" id="PF07690">
    <property type="entry name" value="MFS_1"/>
    <property type="match status" value="1"/>
</dbReference>
<dbReference type="PANTHER" id="PTHR11360">
    <property type="entry name" value="MONOCARBOXYLATE TRANSPORTER"/>
    <property type="match status" value="1"/>
</dbReference>
<evidence type="ECO:0000313" key="5">
    <source>
        <dbReference type="EMBL" id="KAG2218222.1"/>
    </source>
</evidence>
<feature type="non-terminal residue" evidence="5">
    <location>
        <position position="1"/>
    </location>
</feature>
<comment type="similarity">
    <text evidence="2">Belongs to the major facilitator superfamily. Monocarboxylate porter (TC 2.A.1.13) family.</text>
</comment>
<feature type="transmembrane region" description="Helical" evidence="3">
    <location>
        <begin position="319"/>
        <end position="339"/>
    </location>
</feature>
<gene>
    <name evidence="5" type="ORF">INT45_000764</name>
</gene>
<feature type="transmembrane region" description="Helical" evidence="3">
    <location>
        <begin position="55"/>
        <end position="73"/>
    </location>
</feature>
<keyword evidence="3" id="KW-0472">Membrane</keyword>
<feature type="transmembrane region" description="Helical" evidence="3">
    <location>
        <begin position="230"/>
        <end position="250"/>
    </location>
</feature>
<dbReference type="GO" id="GO:0022857">
    <property type="term" value="F:transmembrane transporter activity"/>
    <property type="evidence" value="ECO:0007669"/>
    <property type="project" value="InterPro"/>
</dbReference>
<dbReference type="InterPro" id="IPR036259">
    <property type="entry name" value="MFS_trans_sf"/>
</dbReference>
<evidence type="ECO:0000256" key="1">
    <source>
        <dbReference type="ARBA" id="ARBA00004141"/>
    </source>
</evidence>
<feature type="transmembrane region" description="Helical" evidence="3">
    <location>
        <begin position="257"/>
        <end position="278"/>
    </location>
</feature>
<feature type="transmembrane region" description="Helical" evidence="3">
    <location>
        <begin position="143"/>
        <end position="163"/>
    </location>
</feature>
<protein>
    <recommendedName>
        <fullName evidence="4">Major facilitator superfamily (MFS) profile domain-containing protein</fullName>
    </recommendedName>
</protein>